<gene>
    <name evidence="12" type="ORF">D7V64_04660</name>
</gene>
<evidence type="ECO:0000256" key="7">
    <source>
        <dbReference type="ARBA" id="ARBA00023015"/>
    </source>
</evidence>
<dbReference type="InterPro" id="IPR018060">
    <property type="entry name" value="HTH_AraC"/>
</dbReference>
<comment type="catalytic activity">
    <reaction evidence="10">
        <text>a 6-O-methyl-2'-deoxyguanosine in DNA + L-cysteinyl-[protein] = S-methyl-L-cysteinyl-[protein] + a 2'-deoxyguanosine in DNA</text>
        <dbReference type="Rhea" id="RHEA:24000"/>
        <dbReference type="Rhea" id="RHEA-COMP:10131"/>
        <dbReference type="Rhea" id="RHEA-COMP:10132"/>
        <dbReference type="Rhea" id="RHEA-COMP:11367"/>
        <dbReference type="Rhea" id="RHEA-COMP:11368"/>
        <dbReference type="ChEBI" id="CHEBI:29950"/>
        <dbReference type="ChEBI" id="CHEBI:82612"/>
        <dbReference type="ChEBI" id="CHEBI:85445"/>
        <dbReference type="ChEBI" id="CHEBI:85448"/>
        <dbReference type="EC" id="2.1.1.63"/>
    </reaction>
</comment>
<dbReference type="NCBIfam" id="TIGR00589">
    <property type="entry name" value="ogt"/>
    <property type="match status" value="1"/>
</dbReference>
<reference evidence="12 13" key="1">
    <citation type="submission" date="2018-09" db="EMBL/GenBank/DDBJ databases">
        <title>The draft genome of Acinetobacter spp. strains.</title>
        <authorList>
            <person name="Qin J."/>
            <person name="Feng Y."/>
            <person name="Zong Z."/>
        </authorList>
    </citation>
    <scope>NUCLEOTIDE SEQUENCE [LARGE SCALE GENOMIC DNA]</scope>
    <source>
        <strain evidence="12 13">WCHAc060002</strain>
    </source>
</reference>
<dbReference type="PROSITE" id="PS00374">
    <property type="entry name" value="MGMT"/>
    <property type="match status" value="1"/>
</dbReference>
<protein>
    <recommendedName>
        <fullName evidence="3">methylated-DNA--[protein]-cysteine S-methyltransferase</fullName>
        <ecNumber evidence="3">2.1.1.63</ecNumber>
    </recommendedName>
</protein>
<comment type="catalytic activity">
    <reaction evidence="1">
        <text>a 4-O-methyl-thymidine in DNA + L-cysteinyl-[protein] = a thymidine in DNA + S-methyl-L-cysteinyl-[protein]</text>
        <dbReference type="Rhea" id="RHEA:53428"/>
        <dbReference type="Rhea" id="RHEA-COMP:10131"/>
        <dbReference type="Rhea" id="RHEA-COMP:10132"/>
        <dbReference type="Rhea" id="RHEA-COMP:13555"/>
        <dbReference type="Rhea" id="RHEA-COMP:13556"/>
        <dbReference type="ChEBI" id="CHEBI:29950"/>
        <dbReference type="ChEBI" id="CHEBI:82612"/>
        <dbReference type="ChEBI" id="CHEBI:137386"/>
        <dbReference type="ChEBI" id="CHEBI:137387"/>
        <dbReference type="EC" id="2.1.1.63"/>
    </reaction>
</comment>
<dbReference type="InterPro" id="IPR036217">
    <property type="entry name" value="MethylDNA_cys_MeTrfase_DNAb"/>
</dbReference>
<dbReference type="PANTHER" id="PTHR10815">
    <property type="entry name" value="METHYLATED-DNA--PROTEIN-CYSTEINE METHYLTRANSFERASE"/>
    <property type="match status" value="1"/>
</dbReference>
<keyword evidence="4 12" id="KW-0489">Methyltransferase</keyword>
<dbReference type="Gene3D" id="3.30.160.70">
    <property type="entry name" value="Methylated DNA-protein cysteine methyltransferase domain"/>
    <property type="match status" value="1"/>
</dbReference>
<dbReference type="GO" id="GO:0032259">
    <property type="term" value="P:methylation"/>
    <property type="evidence" value="ECO:0007669"/>
    <property type="project" value="UniProtKB-KW"/>
</dbReference>
<proteinExistence type="inferred from homology"/>
<feature type="domain" description="HTH araC/xylS-type" evidence="11">
    <location>
        <begin position="17"/>
        <end position="113"/>
    </location>
</feature>
<keyword evidence="8" id="KW-0804">Transcription</keyword>
<dbReference type="AlphaFoldDB" id="A0A3A8G6Q0"/>
<dbReference type="GO" id="GO:0003700">
    <property type="term" value="F:DNA-binding transcription factor activity"/>
    <property type="evidence" value="ECO:0007669"/>
    <property type="project" value="InterPro"/>
</dbReference>
<evidence type="ECO:0000256" key="1">
    <source>
        <dbReference type="ARBA" id="ARBA00001286"/>
    </source>
</evidence>
<dbReference type="SUPFAM" id="SSF53155">
    <property type="entry name" value="Methylated DNA-protein cysteine methyltransferase domain"/>
    <property type="match status" value="1"/>
</dbReference>
<dbReference type="Pfam" id="PF01035">
    <property type="entry name" value="DNA_binding_1"/>
    <property type="match status" value="1"/>
</dbReference>
<dbReference type="InterPro" id="IPR036631">
    <property type="entry name" value="MGMT_N_sf"/>
</dbReference>
<dbReference type="Pfam" id="PF12833">
    <property type="entry name" value="HTH_18"/>
    <property type="match status" value="1"/>
</dbReference>
<sequence>MNHEYETAQIDQYDRIADAIRYIHQHFQEQPSLEQIASAVHVSPIHFQKQFKHWVGVSPKKFLQYISVEHAKSVLKNYSLTETVYDTGLSSPSRLHDLFIQIEGMTPAEYKKQAQNLVIYYQFSATPFGEVLIASTHKGVCWMAFESDQNLAVSNLQQSFPKATFLAQSDQFQRDALAIFAKDQSLAQIKLHLKGTPFQLKVWASLLKIPMGHLSTYGDIAQQIQQPTASRAVGTAIGRNPIAFLIPCHRVIRATGVIGEYRWGAPRKTAIIGWEGVKTHEKSE</sequence>
<evidence type="ECO:0000256" key="10">
    <source>
        <dbReference type="ARBA" id="ARBA00049348"/>
    </source>
</evidence>
<dbReference type="EMBL" id="RAXZ01000004">
    <property type="protein sequence ID" value="RKG54239.1"/>
    <property type="molecule type" value="Genomic_DNA"/>
</dbReference>
<dbReference type="CDD" id="cd06445">
    <property type="entry name" value="ATase"/>
    <property type="match status" value="1"/>
</dbReference>
<dbReference type="GO" id="GO:0006281">
    <property type="term" value="P:DNA repair"/>
    <property type="evidence" value="ECO:0007669"/>
    <property type="project" value="UniProtKB-KW"/>
</dbReference>
<dbReference type="SUPFAM" id="SSF46689">
    <property type="entry name" value="Homeodomain-like"/>
    <property type="match status" value="2"/>
</dbReference>
<dbReference type="PANTHER" id="PTHR10815:SF13">
    <property type="entry name" value="METHYLATED-DNA--PROTEIN-CYSTEINE METHYLTRANSFERASE"/>
    <property type="match status" value="1"/>
</dbReference>
<evidence type="ECO:0000313" key="12">
    <source>
        <dbReference type="EMBL" id="RKG54239.1"/>
    </source>
</evidence>
<keyword evidence="6" id="KW-0227">DNA damage</keyword>
<dbReference type="SMART" id="SM00342">
    <property type="entry name" value="HTH_ARAC"/>
    <property type="match status" value="1"/>
</dbReference>
<evidence type="ECO:0000259" key="11">
    <source>
        <dbReference type="PROSITE" id="PS01124"/>
    </source>
</evidence>
<dbReference type="Proteomes" id="UP000281084">
    <property type="component" value="Unassembled WGS sequence"/>
</dbReference>
<evidence type="ECO:0000256" key="6">
    <source>
        <dbReference type="ARBA" id="ARBA00022763"/>
    </source>
</evidence>
<dbReference type="InterPro" id="IPR001497">
    <property type="entry name" value="MethylDNA_cys_MeTrfase_AS"/>
</dbReference>
<evidence type="ECO:0000256" key="8">
    <source>
        <dbReference type="ARBA" id="ARBA00023163"/>
    </source>
</evidence>
<organism evidence="12 13">
    <name type="scientific">Acinetobacter cumulans</name>
    <dbReference type="NCBI Taxonomy" id="2136182"/>
    <lineage>
        <taxon>Bacteria</taxon>
        <taxon>Pseudomonadati</taxon>
        <taxon>Pseudomonadota</taxon>
        <taxon>Gammaproteobacteria</taxon>
        <taxon>Moraxellales</taxon>
        <taxon>Moraxellaceae</taxon>
        <taxon>Acinetobacter</taxon>
    </lineage>
</organism>
<name>A0A3A8G6Q0_9GAMM</name>
<dbReference type="FunFam" id="1.10.10.10:FF:000214">
    <property type="entry name" value="Methylated-DNA--protein-cysteine methyltransferase"/>
    <property type="match status" value="1"/>
</dbReference>
<keyword evidence="5 12" id="KW-0808">Transferase</keyword>
<dbReference type="GO" id="GO:0043565">
    <property type="term" value="F:sequence-specific DNA binding"/>
    <property type="evidence" value="ECO:0007669"/>
    <property type="project" value="InterPro"/>
</dbReference>
<evidence type="ECO:0000256" key="5">
    <source>
        <dbReference type="ARBA" id="ARBA00022679"/>
    </source>
</evidence>
<dbReference type="InterPro" id="IPR014048">
    <property type="entry name" value="MethylDNA_cys_MeTrfase_DNA-bd"/>
</dbReference>
<dbReference type="GO" id="GO:0003908">
    <property type="term" value="F:methylated-DNA-[protein]-cysteine S-methyltransferase activity"/>
    <property type="evidence" value="ECO:0007669"/>
    <property type="project" value="UniProtKB-EC"/>
</dbReference>
<dbReference type="RefSeq" id="WP_120366964.1">
    <property type="nucleotide sequence ID" value="NZ_RAXZ01000004.1"/>
</dbReference>
<accession>A0A3A8G6Q0</accession>
<dbReference type="Gene3D" id="1.10.10.60">
    <property type="entry name" value="Homeodomain-like"/>
    <property type="match status" value="2"/>
</dbReference>
<dbReference type="Gene3D" id="1.10.10.10">
    <property type="entry name" value="Winged helix-like DNA-binding domain superfamily/Winged helix DNA-binding domain"/>
    <property type="match status" value="1"/>
</dbReference>
<dbReference type="PROSITE" id="PS01124">
    <property type="entry name" value="HTH_ARAC_FAMILY_2"/>
    <property type="match status" value="1"/>
</dbReference>
<evidence type="ECO:0000256" key="2">
    <source>
        <dbReference type="ARBA" id="ARBA00008711"/>
    </source>
</evidence>
<keyword evidence="7" id="KW-0805">Transcription regulation</keyword>
<dbReference type="EC" id="2.1.1.63" evidence="3"/>
<dbReference type="InterPro" id="IPR036388">
    <property type="entry name" value="WH-like_DNA-bd_sf"/>
</dbReference>
<evidence type="ECO:0000256" key="3">
    <source>
        <dbReference type="ARBA" id="ARBA00011918"/>
    </source>
</evidence>
<keyword evidence="9" id="KW-0234">DNA repair</keyword>
<evidence type="ECO:0000256" key="4">
    <source>
        <dbReference type="ARBA" id="ARBA00022603"/>
    </source>
</evidence>
<comment type="similarity">
    <text evidence="2">Belongs to the MGMT family.</text>
</comment>
<comment type="caution">
    <text evidence="12">The sequence shown here is derived from an EMBL/GenBank/DDBJ whole genome shotgun (WGS) entry which is preliminary data.</text>
</comment>
<dbReference type="SUPFAM" id="SSF46767">
    <property type="entry name" value="Methylated DNA-protein cysteine methyltransferase, C-terminal domain"/>
    <property type="match status" value="1"/>
</dbReference>
<evidence type="ECO:0000256" key="9">
    <source>
        <dbReference type="ARBA" id="ARBA00023204"/>
    </source>
</evidence>
<evidence type="ECO:0000313" key="13">
    <source>
        <dbReference type="Proteomes" id="UP000281084"/>
    </source>
</evidence>
<dbReference type="InterPro" id="IPR009057">
    <property type="entry name" value="Homeodomain-like_sf"/>
</dbReference>